<dbReference type="AlphaFoldDB" id="A0A1D8TMY6"/>
<dbReference type="InterPro" id="IPR009057">
    <property type="entry name" value="Homeodomain-like_sf"/>
</dbReference>
<dbReference type="InterPro" id="IPR007367">
    <property type="entry name" value="DUF433"/>
</dbReference>
<dbReference type="OrthoDB" id="466370at2"/>
<gene>
    <name evidence="1" type="ORF">BJP34_04245</name>
</gene>
<organism evidence="1 2">
    <name type="scientific">Moorena producens PAL-8-15-08-1</name>
    <dbReference type="NCBI Taxonomy" id="1458985"/>
    <lineage>
        <taxon>Bacteria</taxon>
        <taxon>Bacillati</taxon>
        <taxon>Cyanobacteriota</taxon>
        <taxon>Cyanophyceae</taxon>
        <taxon>Coleofasciculales</taxon>
        <taxon>Coleofasciculaceae</taxon>
        <taxon>Moorena</taxon>
    </lineage>
</organism>
<proteinExistence type="predicted"/>
<dbReference type="EMBL" id="CP017599">
    <property type="protein sequence ID" value="AOW98765.1"/>
    <property type="molecule type" value="Genomic_DNA"/>
</dbReference>
<name>A0A1D8TMY6_9CYAN</name>
<evidence type="ECO:0000313" key="2">
    <source>
        <dbReference type="Proteomes" id="UP000177870"/>
    </source>
</evidence>
<accession>A0A1D8TMY6</accession>
<dbReference type="Gene3D" id="1.10.10.10">
    <property type="entry name" value="Winged helix-like DNA-binding domain superfamily/Winged helix DNA-binding domain"/>
    <property type="match status" value="1"/>
</dbReference>
<dbReference type="RefSeq" id="WP_070391272.1">
    <property type="nucleotide sequence ID" value="NZ_CP017599.1"/>
</dbReference>
<reference evidence="2" key="1">
    <citation type="submission" date="2016-10" db="EMBL/GenBank/DDBJ databases">
        <title>Comparative genomics uncovers the prolific and rare metabolic potential of the cyanobacterial genus Moorea.</title>
        <authorList>
            <person name="Leao T."/>
            <person name="Castelao G."/>
            <person name="Korobeynikov A."/>
            <person name="Monroe E.A."/>
            <person name="Podell S."/>
            <person name="Glukhov E."/>
            <person name="Allen E."/>
            <person name="Gerwick W.H."/>
            <person name="Gerwick L."/>
        </authorList>
    </citation>
    <scope>NUCLEOTIDE SEQUENCE [LARGE SCALE GENOMIC DNA]</scope>
    <source>
        <strain evidence="2">PAL-8-15-08-1</strain>
    </source>
</reference>
<evidence type="ECO:0000313" key="1">
    <source>
        <dbReference type="EMBL" id="AOW98765.1"/>
    </source>
</evidence>
<protein>
    <recommendedName>
        <fullName evidence="3">DUF433 domain-containing protein</fullName>
    </recommendedName>
</protein>
<dbReference type="Pfam" id="PF04255">
    <property type="entry name" value="DUF433"/>
    <property type="match status" value="1"/>
</dbReference>
<sequence>MQLEDYFDFLAPDDIRIKGTRIGIEHIIYQYIHRAQTPEAIAERYRTVTLEQVYATILYYLHNKVSVSAYIADWLAWSHQMREQQRKNPPPFIEKLRKFKAEKDAAYQNKTKTIEAS</sequence>
<dbReference type="InterPro" id="IPR036388">
    <property type="entry name" value="WH-like_DNA-bd_sf"/>
</dbReference>
<dbReference type="KEGG" id="mpro:BJP34_04245"/>
<evidence type="ECO:0008006" key="3">
    <source>
        <dbReference type="Google" id="ProtNLM"/>
    </source>
</evidence>
<dbReference type="Proteomes" id="UP000177870">
    <property type="component" value="Chromosome"/>
</dbReference>
<dbReference type="STRING" id="1458985.BJP34_04245"/>
<dbReference type="SUPFAM" id="SSF46689">
    <property type="entry name" value="Homeodomain-like"/>
    <property type="match status" value="1"/>
</dbReference>